<keyword evidence="7" id="KW-1185">Reference proteome</keyword>
<dbReference type="InterPro" id="IPR036271">
    <property type="entry name" value="Tet_transcr_reg_TetR-rel_C_sf"/>
</dbReference>
<dbReference type="SUPFAM" id="SSF46689">
    <property type="entry name" value="Homeodomain-like"/>
    <property type="match status" value="1"/>
</dbReference>
<feature type="domain" description="HTH tetR-type" evidence="5">
    <location>
        <begin position="6"/>
        <end position="66"/>
    </location>
</feature>
<dbReference type="Pfam" id="PF00440">
    <property type="entry name" value="TetR_N"/>
    <property type="match status" value="1"/>
</dbReference>
<evidence type="ECO:0000259" key="5">
    <source>
        <dbReference type="PROSITE" id="PS50977"/>
    </source>
</evidence>
<proteinExistence type="predicted"/>
<dbReference type="PROSITE" id="PS50977">
    <property type="entry name" value="HTH_TETR_2"/>
    <property type="match status" value="1"/>
</dbReference>
<dbReference type="PROSITE" id="PS01081">
    <property type="entry name" value="HTH_TETR_1"/>
    <property type="match status" value="1"/>
</dbReference>
<feature type="DNA-binding region" description="H-T-H motif" evidence="4">
    <location>
        <begin position="29"/>
        <end position="48"/>
    </location>
</feature>
<organism evidence="6 7">
    <name type="scientific">Fodinisporobacter ferrooxydans</name>
    <dbReference type="NCBI Taxonomy" id="2901836"/>
    <lineage>
        <taxon>Bacteria</taxon>
        <taxon>Bacillati</taxon>
        <taxon>Bacillota</taxon>
        <taxon>Bacilli</taxon>
        <taxon>Bacillales</taxon>
        <taxon>Alicyclobacillaceae</taxon>
        <taxon>Fodinisporobacter</taxon>
    </lineage>
</organism>
<dbReference type="Proteomes" id="UP000830167">
    <property type="component" value="Chromosome"/>
</dbReference>
<dbReference type="EMBL" id="CP089291">
    <property type="protein sequence ID" value="UOF90046.1"/>
    <property type="molecule type" value="Genomic_DNA"/>
</dbReference>
<name>A0ABY4CKQ7_9BACL</name>
<gene>
    <name evidence="6" type="ORF">LSG31_19610</name>
</gene>
<dbReference type="InterPro" id="IPR041583">
    <property type="entry name" value="TetR_C_31"/>
</dbReference>
<dbReference type="Gene3D" id="1.10.357.10">
    <property type="entry name" value="Tetracycline Repressor, domain 2"/>
    <property type="match status" value="1"/>
</dbReference>
<dbReference type="InterPro" id="IPR009057">
    <property type="entry name" value="Homeodomain-like_sf"/>
</dbReference>
<dbReference type="PANTHER" id="PTHR30055">
    <property type="entry name" value="HTH-TYPE TRANSCRIPTIONAL REGULATOR RUTR"/>
    <property type="match status" value="1"/>
</dbReference>
<evidence type="ECO:0000256" key="1">
    <source>
        <dbReference type="ARBA" id="ARBA00023015"/>
    </source>
</evidence>
<reference evidence="6" key="1">
    <citation type="submission" date="2021-12" db="EMBL/GenBank/DDBJ databases">
        <title>Alicyclobacillaceae gen. nov., sp. nov., isolated from chalcocite enrichment system.</title>
        <authorList>
            <person name="Jiang Z."/>
        </authorList>
    </citation>
    <scope>NUCLEOTIDE SEQUENCE</scope>
    <source>
        <strain evidence="6">MYW30-H2</strain>
    </source>
</reference>
<keyword evidence="2 4" id="KW-0238">DNA-binding</keyword>
<dbReference type="PRINTS" id="PR00455">
    <property type="entry name" value="HTHTETR"/>
</dbReference>
<sequence length="198" mass="22327">MKSKDGNARTQLIEAAYRVLAANGYEKTSIKDIAREAGLSPGLVHYYFDSKEDLLAAVVREATDEYCARMDYLRQSVSGDELADSAFTESMKRVRAHSDWYRLRYELFVLGLRNPTIQPEVRELLMRGKEGVEQAIEAVAGQSLPNAANMSAILLACFDGLALQSLIDPKFNLEGAYRVLREMSIRYLKSHKERVEAE</sequence>
<evidence type="ECO:0000256" key="4">
    <source>
        <dbReference type="PROSITE-ProRule" id="PRU00335"/>
    </source>
</evidence>
<dbReference type="SUPFAM" id="SSF48498">
    <property type="entry name" value="Tetracyclin repressor-like, C-terminal domain"/>
    <property type="match status" value="1"/>
</dbReference>
<dbReference type="InterPro" id="IPR001647">
    <property type="entry name" value="HTH_TetR"/>
</dbReference>
<evidence type="ECO:0000256" key="3">
    <source>
        <dbReference type="ARBA" id="ARBA00023163"/>
    </source>
</evidence>
<dbReference type="InterPro" id="IPR023772">
    <property type="entry name" value="DNA-bd_HTH_TetR-type_CS"/>
</dbReference>
<evidence type="ECO:0000313" key="6">
    <source>
        <dbReference type="EMBL" id="UOF90046.1"/>
    </source>
</evidence>
<dbReference type="RefSeq" id="WP_347436739.1">
    <property type="nucleotide sequence ID" value="NZ_CP089291.1"/>
</dbReference>
<evidence type="ECO:0000313" key="7">
    <source>
        <dbReference type="Proteomes" id="UP000830167"/>
    </source>
</evidence>
<dbReference type="Pfam" id="PF17940">
    <property type="entry name" value="TetR_C_31"/>
    <property type="match status" value="1"/>
</dbReference>
<evidence type="ECO:0000256" key="2">
    <source>
        <dbReference type="ARBA" id="ARBA00023125"/>
    </source>
</evidence>
<protein>
    <submittedName>
        <fullName evidence="6">TetR/AcrR family transcriptional regulator</fullName>
    </submittedName>
</protein>
<keyword evidence="1" id="KW-0805">Transcription regulation</keyword>
<dbReference type="PANTHER" id="PTHR30055:SF234">
    <property type="entry name" value="HTH-TYPE TRANSCRIPTIONAL REGULATOR BETI"/>
    <property type="match status" value="1"/>
</dbReference>
<accession>A0ABY4CKQ7</accession>
<dbReference type="InterPro" id="IPR050109">
    <property type="entry name" value="HTH-type_TetR-like_transc_reg"/>
</dbReference>
<keyword evidence="3" id="KW-0804">Transcription</keyword>